<dbReference type="Gene3D" id="1.10.10.60">
    <property type="entry name" value="Homeodomain-like"/>
    <property type="match status" value="2"/>
</dbReference>
<evidence type="ECO:0000256" key="10">
    <source>
        <dbReference type="PROSITE-ProRule" id="PRU00169"/>
    </source>
</evidence>
<dbReference type="InterPro" id="IPR009057">
    <property type="entry name" value="Homeodomain-like_sf"/>
</dbReference>
<dbReference type="PANTHER" id="PTHR42713:SF3">
    <property type="entry name" value="TRANSCRIPTIONAL REGULATORY PROTEIN HPTR"/>
    <property type="match status" value="1"/>
</dbReference>
<dbReference type="GO" id="GO:0003700">
    <property type="term" value="F:DNA-binding transcription factor activity"/>
    <property type="evidence" value="ECO:0007669"/>
    <property type="project" value="InterPro"/>
</dbReference>
<dbReference type="Pfam" id="PF12833">
    <property type="entry name" value="HTH_18"/>
    <property type="match status" value="1"/>
</dbReference>
<keyword evidence="4 10" id="KW-0597">Phosphoprotein</keyword>
<keyword evidence="8" id="KW-0804">Transcription</keyword>
<evidence type="ECO:0000256" key="8">
    <source>
        <dbReference type="ARBA" id="ARBA00023163"/>
    </source>
</evidence>
<dbReference type="PROSITE" id="PS50110">
    <property type="entry name" value="RESPONSE_REGULATORY"/>
    <property type="match status" value="1"/>
</dbReference>
<evidence type="ECO:0000256" key="1">
    <source>
        <dbReference type="ARBA" id="ARBA00004496"/>
    </source>
</evidence>
<feature type="modified residue" description="4-aspartylphosphate" evidence="10">
    <location>
        <position position="55"/>
    </location>
</feature>
<keyword evidence="6" id="KW-0805">Transcription regulation</keyword>
<comment type="caution">
    <text evidence="13">The sequence shown here is derived from an EMBL/GenBank/DDBJ whole genome shotgun (WGS) entry which is preliminary data.</text>
</comment>
<evidence type="ECO:0000256" key="6">
    <source>
        <dbReference type="ARBA" id="ARBA00023015"/>
    </source>
</evidence>
<evidence type="ECO:0000256" key="4">
    <source>
        <dbReference type="ARBA" id="ARBA00022553"/>
    </source>
</evidence>
<dbReference type="PROSITE" id="PS01124">
    <property type="entry name" value="HTH_ARAC_FAMILY_2"/>
    <property type="match status" value="1"/>
</dbReference>
<evidence type="ECO:0000259" key="11">
    <source>
        <dbReference type="PROSITE" id="PS01124"/>
    </source>
</evidence>
<dbReference type="InterPro" id="IPR051552">
    <property type="entry name" value="HptR"/>
</dbReference>
<protein>
    <recommendedName>
        <fullName evidence="2">Stage 0 sporulation protein A homolog</fullName>
    </recommendedName>
</protein>
<evidence type="ECO:0000256" key="2">
    <source>
        <dbReference type="ARBA" id="ARBA00018672"/>
    </source>
</evidence>
<proteinExistence type="predicted"/>
<comment type="subcellular location">
    <subcellularLocation>
        <location evidence="1">Cytoplasm</location>
    </subcellularLocation>
</comment>
<dbReference type="SMART" id="SM00448">
    <property type="entry name" value="REC"/>
    <property type="match status" value="1"/>
</dbReference>
<evidence type="ECO:0000259" key="12">
    <source>
        <dbReference type="PROSITE" id="PS50110"/>
    </source>
</evidence>
<evidence type="ECO:0000256" key="5">
    <source>
        <dbReference type="ARBA" id="ARBA00023012"/>
    </source>
</evidence>
<feature type="domain" description="Response regulatory" evidence="12">
    <location>
        <begin position="3"/>
        <end position="121"/>
    </location>
</feature>
<keyword evidence="3" id="KW-0963">Cytoplasm</keyword>
<dbReference type="PRINTS" id="PR00032">
    <property type="entry name" value="HTHARAC"/>
</dbReference>
<dbReference type="Pfam" id="PF00072">
    <property type="entry name" value="Response_reg"/>
    <property type="match status" value="1"/>
</dbReference>
<sequence>MFKLLIVDDEPLVQVGVKSMLSWEDYEIEVIGSASNGRQALDIIESNPPDIVITDIKMPIMDGLELTKYCMNNLENPPVFIILTSYEEFELAKQAIRYNVIDYLIKLELDASLLQESTKKALVQVKKKHEENGISPSQYEEVLIAHIFEEKFFVKLLYNLFENDEQLNMQLKDLKLDLNGNTFLTCFCEICTDNEAILSNEQILNQYICTLNMFKEIAAKYLKCFILSLDYKHFAIICCFEERETGNINELVRSSLEKVCLMIYKYFNVQIKIGVGNSCNKLHSVGISFEEARYCYKSSNTNDNIIFYSEFKKSNYSSNTFDLSFLKDDFMKAFEEYNIEALYMIFSKIVKNLNENPSKYLQALDCACNILYICMNLLPDGEVSINDIFSTEIDGYKSIYQKKNVEQIISWITLLRDRLCEYMEEHKKNYTNNTVNLVKKYINEHLEEKLSLNEIAAIYSISPSYLSALFKKYCSVGFSEYITQMKINKAKELLLKENYKVYEVSDMLGFESAFYFSKVFKKVTGYSPKEYTQKQA</sequence>
<dbReference type="InterPro" id="IPR018062">
    <property type="entry name" value="HTH_AraC-typ_CS"/>
</dbReference>
<dbReference type="InterPro" id="IPR001789">
    <property type="entry name" value="Sig_transdc_resp-reg_receiver"/>
</dbReference>
<evidence type="ECO:0000313" key="13">
    <source>
        <dbReference type="EMBL" id="OOM63439.1"/>
    </source>
</evidence>
<organism evidence="13 14">
    <name type="scientific">Clostridium beijerinckii</name>
    <name type="common">Clostridium MP</name>
    <dbReference type="NCBI Taxonomy" id="1520"/>
    <lineage>
        <taxon>Bacteria</taxon>
        <taxon>Bacillati</taxon>
        <taxon>Bacillota</taxon>
        <taxon>Clostridia</taxon>
        <taxon>Eubacteriales</taxon>
        <taxon>Clostridiaceae</taxon>
        <taxon>Clostridium</taxon>
    </lineage>
</organism>
<keyword evidence="7" id="KW-0238">DNA-binding</keyword>
<dbReference type="Gene3D" id="3.40.50.2300">
    <property type="match status" value="1"/>
</dbReference>
<dbReference type="InterPro" id="IPR020449">
    <property type="entry name" value="Tscrpt_reg_AraC-type_HTH"/>
</dbReference>
<dbReference type="Proteomes" id="UP000190973">
    <property type="component" value="Unassembled WGS sequence"/>
</dbReference>
<dbReference type="RefSeq" id="WP_077837771.1">
    <property type="nucleotide sequence ID" value="NZ_JABTAE010000001.1"/>
</dbReference>
<dbReference type="PANTHER" id="PTHR42713">
    <property type="entry name" value="HISTIDINE KINASE-RELATED"/>
    <property type="match status" value="1"/>
</dbReference>
<dbReference type="SUPFAM" id="SSF46689">
    <property type="entry name" value="Homeodomain-like"/>
    <property type="match status" value="2"/>
</dbReference>
<dbReference type="SMART" id="SM00342">
    <property type="entry name" value="HTH_ARAC"/>
    <property type="match status" value="1"/>
</dbReference>
<keyword evidence="5" id="KW-0902">Two-component regulatory system</keyword>
<dbReference type="SUPFAM" id="SSF52172">
    <property type="entry name" value="CheY-like"/>
    <property type="match status" value="1"/>
</dbReference>
<gene>
    <name evidence="13" type="ORF">CLBCK_10030</name>
</gene>
<evidence type="ECO:0000256" key="7">
    <source>
        <dbReference type="ARBA" id="ARBA00023125"/>
    </source>
</evidence>
<accession>A0A1S8SDJ0</accession>
<dbReference type="AlphaFoldDB" id="A0A1S8SDJ0"/>
<comment type="function">
    <text evidence="9">May play the central regulatory role in sporulation. It may be an element of the effector pathway responsible for the activation of sporulation genes in response to nutritional stress. Spo0A may act in concert with spo0H (a sigma factor) to control the expression of some genes that are critical to the sporulation process.</text>
</comment>
<dbReference type="GO" id="GO:0005737">
    <property type="term" value="C:cytoplasm"/>
    <property type="evidence" value="ECO:0007669"/>
    <property type="project" value="UniProtKB-SubCell"/>
</dbReference>
<dbReference type="CDD" id="cd17536">
    <property type="entry name" value="REC_YesN-like"/>
    <property type="match status" value="1"/>
</dbReference>
<name>A0A1S8SDJ0_CLOBE</name>
<dbReference type="GO" id="GO:0000160">
    <property type="term" value="P:phosphorelay signal transduction system"/>
    <property type="evidence" value="ECO:0007669"/>
    <property type="project" value="UniProtKB-KW"/>
</dbReference>
<dbReference type="InterPro" id="IPR018060">
    <property type="entry name" value="HTH_AraC"/>
</dbReference>
<dbReference type="InterPro" id="IPR011006">
    <property type="entry name" value="CheY-like_superfamily"/>
</dbReference>
<dbReference type="PROSITE" id="PS00041">
    <property type="entry name" value="HTH_ARAC_FAMILY_1"/>
    <property type="match status" value="1"/>
</dbReference>
<dbReference type="EMBL" id="LZZI01000012">
    <property type="protein sequence ID" value="OOM63439.1"/>
    <property type="molecule type" value="Genomic_DNA"/>
</dbReference>
<dbReference type="GO" id="GO:0043565">
    <property type="term" value="F:sequence-specific DNA binding"/>
    <property type="evidence" value="ECO:0007669"/>
    <property type="project" value="InterPro"/>
</dbReference>
<evidence type="ECO:0000256" key="3">
    <source>
        <dbReference type="ARBA" id="ARBA00022490"/>
    </source>
</evidence>
<evidence type="ECO:0000313" key="14">
    <source>
        <dbReference type="Proteomes" id="UP000190973"/>
    </source>
</evidence>
<reference evidence="13 14" key="1">
    <citation type="submission" date="2016-05" db="EMBL/GenBank/DDBJ databases">
        <title>Microbial solvent formation.</title>
        <authorList>
            <person name="Poehlein A."/>
            <person name="Montoya Solano J.D."/>
            <person name="Flitsch S."/>
            <person name="Krabben P."/>
            <person name="Duerre P."/>
            <person name="Daniel R."/>
        </authorList>
    </citation>
    <scope>NUCLEOTIDE SEQUENCE [LARGE SCALE GENOMIC DNA]</scope>
    <source>
        <strain evidence="13 14">DSM 53</strain>
    </source>
</reference>
<evidence type="ECO:0000256" key="9">
    <source>
        <dbReference type="ARBA" id="ARBA00024867"/>
    </source>
</evidence>
<feature type="domain" description="HTH araC/xylS-type" evidence="11">
    <location>
        <begin position="436"/>
        <end position="534"/>
    </location>
</feature>